<keyword evidence="1" id="KW-1133">Transmembrane helix</keyword>
<organism evidence="2 3">
    <name type="scientific">Paracoccus zhejiangensis</name>
    <dbReference type="NCBI Taxonomy" id="1077935"/>
    <lineage>
        <taxon>Bacteria</taxon>
        <taxon>Pseudomonadati</taxon>
        <taxon>Pseudomonadota</taxon>
        <taxon>Alphaproteobacteria</taxon>
        <taxon>Rhodobacterales</taxon>
        <taxon>Paracoccaceae</taxon>
        <taxon>Paracoccus</taxon>
    </lineage>
</organism>
<evidence type="ECO:0000256" key="1">
    <source>
        <dbReference type="SAM" id="Phobius"/>
    </source>
</evidence>
<dbReference type="RefSeq" id="WP_101752396.1">
    <property type="nucleotide sequence ID" value="NZ_CP025430.1"/>
</dbReference>
<sequence>MNPLLIGALCLAGAGFIAFWCSFSRTWWPLIALAALLAVIAVQLHGAQVGDGIHHDLSAWIAMQATVIPALAGTGVGVVAGEVTGAGLGWKSWQGGLATALLTVAAGAVVLAGLV</sequence>
<name>A0A2H5EYI0_9RHOB</name>
<feature type="transmembrane region" description="Helical" evidence="1">
    <location>
        <begin position="93"/>
        <end position="114"/>
    </location>
</feature>
<feature type="transmembrane region" description="Helical" evidence="1">
    <location>
        <begin position="59"/>
        <end position="81"/>
    </location>
</feature>
<evidence type="ECO:0000313" key="3">
    <source>
        <dbReference type="Proteomes" id="UP000234530"/>
    </source>
</evidence>
<keyword evidence="3" id="KW-1185">Reference proteome</keyword>
<dbReference type="EMBL" id="CP025430">
    <property type="protein sequence ID" value="AUH64359.1"/>
    <property type="molecule type" value="Genomic_DNA"/>
</dbReference>
<accession>A0A2H5EYI0</accession>
<keyword evidence="1" id="KW-0812">Transmembrane</keyword>
<dbReference type="KEGG" id="pzh:CX676_09480"/>
<proteinExistence type="predicted"/>
<reference evidence="2 3" key="1">
    <citation type="journal article" date="2013" name="Antonie Van Leeuwenhoek">
        <title>Paracoccus zhejiangensis sp. nov., isolated from activated sludge in wastewater-treatment system.</title>
        <authorList>
            <person name="Wu Z.G."/>
            <person name="Zhang D.F."/>
            <person name="Liu Y.L."/>
            <person name="Wang F."/>
            <person name="Jiang X."/>
            <person name="Li C."/>
            <person name="Li S.P."/>
            <person name="Hong Q."/>
            <person name="Li W.J."/>
        </authorList>
    </citation>
    <scope>NUCLEOTIDE SEQUENCE [LARGE SCALE GENOMIC DNA]</scope>
    <source>
        <strain evidence="2 3">J6</strain>
    </source>
</reference>
<evidence type="ECO:0000313" key="2">
    <source>
        <dbReference type="EMBL" id="AUH64359.1"/>
    </source>
</evidence>
<feature type="transmembrane region" description="Helical" evidence="1">
    <location>
        <begin position="27"/>
        <end position="47"/>
    </location>
</feature>
<keyword evidence="1" id="KW-0472">Membrane</keyword>
<protein>
    <submittedName>
        <fullName evidence="2">Uncharacterized protein</fullName>
    </submittedName>
</protein>
<gene>
    <name evidence="2" type="ORF">CX676_09480</name>
</gene>
<dbReference type="AlphaFoldDB" id="A0A2H5EYI0"/>
<dbReference type="Proteomes" id="UP000234530">
    <property type="component" value="Chromosome"/>
</dbReference>